<dbReference type="GO" id="GO:0003677">
    <property type="term" value="F:DNA binding"/>
    <property type="evidence" value="ECO:0007669"/>
    <property type="project" value="UniProtKB-UniRule"/>
</dbReference>
<evidence type="ECO:0000259" key="2">
    <source>
        <dbReference type="Pfam" id="PF04556"/>
    </source>
</evidence>
<comment type="function">
    <text evidence="1">A P subtype restriction enzyme that recognizes the double-stranded unmethylated sequence 5'-GATC-3'.</text>
</comment>
<comment type="catalytic activity">
    <reaction evidence="1">
        <text>Endonucleolytic cleavage of DNA to give specific double-stranded fragments with terminal 5'-phosphates.</text>
        <dbReference type="EC" id="3.1.21.4"/>
    </reaction>
</comment>
<dbReference type="KEGG" id="mcd:MCRO_0752"/>
<reference key="2">
    <citation type="submission" date="2010-03" db="EMBL/GenBank/DDBJ databases">
        <authorList>
            <person name="Ma Z."/>
            <person name="Wang X."/>
            <person name="Liu H."/>
        </authorList>
    </citation>
    <scope>NUCLEOTIDE SEQUENCE</scope>
    <source>
        <strain>MP145</strain>
    </source>
</reference>
<name>D5E6F7_MYCCM</name>
<comment type="similarity">
    <text evidence="1">Belongs to the DpnII type II restriction endonuclease family.</text>
</comment>
<dbReference type="Proteomes" id="UP000001845">
    <property type="component" value="Chromosome"/>
</dbReference>
<dbReference type="RefSeq" id="WP_013054507.1">
    <property type="nucleotide sequence ID" value="NC_014014.1"/>
</dbReference>
<reference evidence="4" key="1">
    <citation type="submission" date="2010-03" db="EMBL/GenBank/DDBJ databases">
        <title>The complete genome of Mycoplasma crocodyli MP145.</title>
        <authorList>
            <person name="Glass J.I."/>
            <person name="Durkin A.S."/>
            <person name="Hostetler J."/>
            <person name="Jackson J."/>
            <person name="Johnson J."/>
            <person name="May M.A."/>
            <person name="Paralanov V."/>
            <person name="Radune D."/>
            <person name="Szczypinski B."/>
            <person name="Brown D.R."/>
        </authorList>
    </citation>
    <scope>NUCLEOTIDE SEQUENCE [LARGE SCALE GENOMIC DNA]</scope>
    <source>
        <strain evidence="4">ATCC 51981 / MP145</strain>
    </source>
</reference>
<accession>D5E6F7</accession>
<dbReference type="REBASE" id="25121">
    <property type="entry name" value="McrMPORF753P"/>
</dbReference>
<keyword evidence="4" id="KW-1185">Reference proteome</keyword>
<feature type="domain" description="Restriction endonuclease type II DpnII-like" evidence="2">
    <location>
        <begin position="10"/>
        <end position="299"/>
    </location>
</feature>
<organism evidence="3 4">
    <name type="scientific">Mycoplasma crocodyli (strain ATCC 51981 / MP145)</name>
    <dbReference type="NCBI Taxonomy" id="512564"/>
    <lineage>
        <taxon>Bacteria</taxon>
        <taxon>Bacillati</taxon>
        <taxon>Mycoplasmatota</taxon>
        <taxon>Mollicutes</taxon>
        <taxon>Mycoplasmataceae</taxon>
        <taxon>Mycoplasma</taxon>
    </lineage>
</organism>
<sequence>MSENHKNKLIDKFVNTLLETNRSFNFFVDWNNLIEIEKYDVELNALNSLIRVKNFKERFIELLTKVPSVIATFPLLFALSRNERKVLEKGKSKLKILNLAKSFYYKYSFIEYKSNSFLSSDEKELYYALFKDMGLENLFTNLLEKSIKDYVSGVLVGLDSNGRKNRSGRAFEDICQPLIAEICKKYDITLLQQKKLGELANFGIPINDDFRNRKADFILIKNRKALNIEVNYFFAGGSKPEEIIDSYINRNNELNLRGIKFLLITDGLCWDNNSKNQLEKAFKYITLMNYNMSNDGYLETIIKDVFLLNN</sequence>
<evidence type="ECO:0000256" key="1">
    <source>
        <dbReference type="PIRNR" id="PIRNR016080"/>
    </source>
</evidence>
<dbReference type="GO" id="GO:0009307">
    <property type="term" value="P:DNA restriction-modification system"/>
    <property type="evidence" value="ECO:0007669"/>
    <property type="project" value="UniProtKB-UniRule"/>
</dbReference>
<keyword evidence="1" id="KW-0540">Nuclease</keyword>
<proteinExistence type="inferred from homology"/>
<dbReference type="EMBL" id="CP001991">
    <property type="protein sequence ID" value="ADE19731.1"/>
    <property type="molecule type" value="Genomic_DNA"/>
</dbReference>
<reference evidence="3 4" key="3">
    <citation type="journal article" date="2011" name="J. Bacteriol.">
        <title>Genome sequences of Mycoplasma alligatoris A21JP2T and Mycoplasma crocodyli MP145T.</title>
        <authorList>
            <person name="Brown D.R."/>
            <person name="Farmerie W.G."/>
            <person name="May M."/>
            <person name="Benders G.A."/>
            <person name="Durkin A.S."/>
            <person name="Hlavinka K."/>
            <person name="Hostetler J."/>
            <person name="Jackson J."/>
            <person name="Johnson J."/>
            <person name="Miller R.H."/>
            <person name="Paralanov V."/>
            <person name="Radune D."/>
            <person name="Szczypinski B."/>
            <person name="Glass J.I."/>
        </authorList>
    </citation>
    <scope>NUCLEOTIDE SEQUENCE [LARGE SCALE GENOMIC DNA]</scope>
    <source>
        <strain evidence="4">ATCC 51981 / MP145</strain>
    </source>
</reference>
<evidence type="ECO:0000313" key="3">
    <source>
        <dbReference type="EMBL" id="ADE19731.1"/>
    </source>
</evidence>
<protein>
    <recommendedName>
        <fullName evidence="1">Type-2 restriction enzyme</fullName>
        <ecNumber evidence="1">3.1.21.4</ecNumber>
    </recommendedName>
</protein>
<dbReference type="eggNOG" id="ENOG502Z7V5">
    <property type="taxonomic scope" value="Bacteria"/>
</dbReference>
<dbReference type="Pfam" id="PF04556">
    <property type="entry name" value="DpnII"/>
    <property type="match status" value="1"/>
</dbReference>
<dbReference type="GO" id="GO:0009036">
    <property type="term" value="F:type II site-specific deoxyribonuclease activity"/>
    <property type="evidence" value="ECO:0007669"/>
    <property type="project" value="UniProtKB-UniRule"/>
</dbReference>
<evidence type="ECO:0000313" key="4">
    <source>
        <dbReference type="Proteomes" id="UP000001845"/>
    </source>
</evidence>
<dbReference type="OrthoDB" id="9771872at2"/>
<keyword evidence="1 3" id="KW-0378">Hydrolase</keyword>
<dbReference type="InterPro" id="IPR021191">
    <property type="entry name" value="Restrct_endonuc_II_DpnII"/>
</dbReference>
<keyword evidence="1 3" id="KW-0255">Endonuclease</keyword>
<keyword evidence="1" id="KW-0680">Restriction system</keyword>
<gene>
    <name evidence="3" type="ordered locus">MCRO_0752</name>
</gene>
<dbReference type="HOGENOM" id="CLU_089327_0_0_14"/>
<dbReference type="AlphaFoldDB" id="D5E6F7"/>
<dbReference type="PIRSF" id="PIRSF016080">
    <property type="entry name" value="Restrict_endonuc_II_DpmII"/>
    <property type="match status" value="1"/>
</dbReference>
<dbReference type="InterPro" id="IPR007637">
    <property type="entry name" value="Restrct_endonuc_II_DpnII-like"/>
</dbReference>
<dbReference type="EC" id="3.1.21.4" evidence="1"/>